<evidence type="ECO:0000313" key="8">
    <source>
        <dbReference type="EMBL" id="QFU84138.1"/>
    </source>
</evidence>
<dbReference type="AlphaFoldDB" id="A0A5P9P7N4"/>
<dbReference type="Pfam" id="PF13977">
    <property type="entry name" value="TetR_C_6"/>
    <property type="match status" value="1"/>
</dbReference>
<evidence type="ECO:0000313" key="9">
    <source>
        <dbReference type="Proteomes" id="UP000326170"/>
    </source>
</evidence>
<dbReference type="Gene3D" id="1.10.357.10">
    <property type="entry name" value="Tetracycline Repressor, domain 2"/>
    <property type="match status" value="1"/>
</dbReference>
<dbReference type="InterPro" id="IPR036271">
    <property type="entry name" value="Tet_transcr_reg_TetR-rel_C_sf"/>
</dbReference>
<dbReference type="KEGG" id="nas:GCU68_08360"/>
<dbReference type="InterPro" id="IPR009057">
    <property type="entry name" value="Homeodomain-like_sf"/>
</dbReference>
<evidence type="ECO:0000256" key="4">
    <source>
        <dbReference type="ARBA" id="ARBA00023163"/>
    </source>
</evidence>
<organism evidence="8 9">
    <name type="scientific">Natronorubrum aibiense</name>
    <dbReference type="NCBI Taxonomy" id="348826"/>
    <lineage>
        <taxon>Archaea</taxon>
        <taxon>Methanobacteriati</taxon>
        <taxon>Methanobacteriota</taxon>
        <taxon>Stenosarchaea group</taxon>
        <taxon>Halobacteria</taxon>
        <taxon>Halobacteriales</taxon>
        <taxon>Natrialbaceae</taxon>
        <taxon>Natronorubrum</taxon>
    </lineage>
</organism>
<keyword evidence="9" id="KW-1185">Reference proteome</keyword>
<gene>
    <name evidence="8" type="ORF">GCU68_08360</name>
</gene>
<evidence type="ECO:0000256" key="6">
    <source>
        <dbReference type="SAM" id="MobiDB-lite"/>
    </source>
</evidence>
<dbReference type="GO" id="GO:0003700">
    <property type="term" value="F:DNA-binding transcription factor activity"/>
    <property type="evidence" value="ECO:0007669"/>
    <property type="project" value="TreeGrafter"/>
</dbReference>
<accession>A0A5P9P7N4</accession>
<reference evidence="8 9" key="1">
    <citation type="journal article" date="2007" name="Int. J. Syst. Evol. Microbiol.">
        <title>Natronorubrum sulfidifaciens sp. nov., an extremely haloalkaliphilic archaeon isolated from Aiding salt lake in Xin-Jiang, China.</title>
        <authorList>
            <person name="Cui H.L."/>
            <person name="Tohty D."/>
            <person name="Liu H.C."/>
            <person name="Liu S.J."/>
            <person name="Oren A."/>
            <person name="Zhou P.J."/>
        </authorList>
    </citation>
    <scope>NUCLEOTIDE SEQUENCE [LARGE SCALE GENOMIC DNA]</scope>
    <source>
        <strain evidence="8 9">7-3</strain>
    </source>
</reference>
<dbReference type="InterPro" id="IPR039538">
    <property type="entry name" value="BetI_C"/>
</dbReference>
<name>A0A5P9P7N4_9EURY</name>
<dbReference type="PROSITE" id="PS50977">
    <property type="entry name" value="HTH_TETR_2"/>
    <property type="match status" value="1"/>
</dbReference>
<dbReference type="PANTHER" id="PTHR30055">
    <property type="entry name" value="HTH-TYPE TRANSCRIPTIONAL REGULATOR RUTR"/>
    <property type="match status" value="1"/>
</dbReference>
<evidence type="ECO:0000256" key="1">
    <source>
        <dbReference type="ARBA" id="ARBA00022491"/>
    </source>
</evidence>
<dbReference type="InterPro" id="IPR050109">
    <property type="entry name" value="HTH-type_TetR-like_transc_reg"/>
</dbReference>
<keyword evidence="2" id="KW-0805">Transcription regulation</keyword>
<evidence type="ECO:0000256" key="5">
    <source>
        <dbReference type="PROSITE-ProRule" id="PRU00335"/>
    </source>
</evidence>
<keyword evidence="4" id="KW-0804">Transcription</keyword>
<feature type="compositionally biased region" description="Basic and acidic residues" evidence="6">
    <location>
        <begin position="207"/>
        <end position="216"/>
    </location>
</feature>
<feature type="domain" description="HTH tetR-type" evidence="7">
    <location>
        <begin position="1"/>
        <end position="54"/>
    </location>
</feature>
<evidence type="ECO:0000256" key="3">
    <source>
        <dbReference type="ARBA" id="ARBA00023125"/>
    </source>
</evidence>
<dbReference type="SUPFAM" id="SSF48498">
    <property type="entry name" value="Tetracyclin repressor-like, C-terminal domain"/>
    <property type="match status" value="1"/>
</dbReference>
<dbReference type="PANTHER" id="PTHR30055:SF234">
    <property type="entry name" value="HTH-TYPE TRANSCRIPTIONAL REGULATOR BETI"/>
    <property type="match status" value="1"/>
</dbReference>
<dbReference type="SUPFAM" id="SSF46689">
    <property type="entry name" value="Homeodomain-like"/>
    <property type="match status" value="1"/>
</dbReference>
<dbReference type="GO" id="GO:0000976">
    <property type="term" value="F:transcription cis-regulatory region binding"/>
    <property type="evidence" value="ECO:0007669"/>
    <property type="project" value="TreeGrafter"/>
</dbReference>
<feature type="region of interest" description="Disordered" evidence="6">
    <location>
        <begin position="197"/>
        <end position="216"/>
    </location>
</feature>
<keyword evidence="1" id="KW-0678">Repressor</keyword>
<sequence>MTATYEALCEEGYSDLTAQAIADRTERSKSALFYHYGSREAIVAEFIEYLIDGFESRLAAIEDRSALERLAAFVDWFLSEPDDDELAFHTALLELRAQAPYNDVFRAKLRESDDRIRRALEEILADGLEDGVFQDHDPQAVAALLLAAFDGAQIHQVTLDRCEYLETIRAGTVEHILADILEPTVELPEAVDFDGLHDSQLFDTSPGDDRPGPIER</sequence>
<evidence type="ECO:0000256" key="2">
    <source>
        <dbReference type="ARBA" id="ARBA00023015"/>
    </source>
</evidence>
<dbReference type="Proteomes" id="UP000326170">
    <property type="component" value="Chromosome"/>
</dbReference>
<dbReference type="EMBL" id="CP045488">
    <property type="protein sequence ID" value="QFU84138.1"/>
    <property type="molecule type" value="Genomic_DNA"/>
</dbReference>
<dbReference type="InterPro" id="IPR001647">
    <property type="entry name" value="HTH_TetR"/>
</dbReference>
<feature type="DNA-binding region" description="H-T-H motif" evidence="5">
    <location>
        <begin position="17"/>
        <end position="36"/>
    </location>
</feature>
<evidence type="ECO:0000259" key="7">
    <source>
        <dbReference type="PROSITE" id="PS50977"/>
    </source>
</evidence>
<keyword evidence="3 5" id="KW-0238">DNA-binding</keyword>
<protein>
    <submittedName>
        <fullName evidence="8">TetR family transcriptional regulator</fullName>
    </submittedName>
</protein>
<dbReference type="Pfam" id="PF00440">
    <property type="entry name" value="TetR_N"/>
    <property type="match status" value="1"/>
</dbReference>
<proteinExistence type="predicted"/>